<protein>
    <submittedName>
        <fullName evidence="1">Uncharacterized protein</fullName>
    </submittedName>
</protein>
<evidence type="ECO:0000313" key="2">
    <source>
        <dbReference type="Proteomes" id="UP000501128"/>
    </source>
</evidence>
<evidence type="ECO:0000313" key="1">
    <source>
        <dbReference type="EMBL" id="QJD79612.1"/>
    </source>
</evidence>
<proteinExistence type="predicted"/>
<dbReference type="RefSeq" id="WP_169551576.1">
    <property type="nucleotide sequence ID" value="NZ_CP051677.1"/>
</dbReference>
<dbReference type="KEGG" id="srho:HH216_15190"/>
<gene>
    <name evidence="1" type="ORF">HH216_15190</name>
</gene>
<dbReference type="EMBL" id="CP051677">
    <property type="protein sequence ID" value="QJD79612.1"/>
    <property type="molecule type" value="Genomic_DNA"/>
</dbReference>
<dbReference type="AlphaFoldDB" id="A0A7L5DPV3"/>
<organism evidence="1 2">
    <name type="scientific">Spirosoma rhododendri</name>
    <dbReference type="NCBI Taxonomy" id="2728024"/>
    <lineage>
        <taxon>Bacteria</taxon>
        <taxon>Pseudomonadati</taxon>
        <taxon>Bacteroidota</taxon>
        <taxon>Cytophagia</taxon>
        <taxon>Cytophagales</taxon>
        <taxon>Cytophagaceae</taxon>
        <taxon>Spirosoma</taxon>
    </lineage>
</organism>
<name>A0A7L5DPV3_9BACT</name>
<keyword evidence="2" id="KW-1185">Reference proteome</keyword>
<reference evidence="1 2" key="1">
    <citation type="submission" date="2020-04" db="EMBL/GenBank/DDBJ databases">
        <title>Genome sequencing of novel species.</title>
        <authorList>
            <person name="Heo J."/>
            <person name="Kim S.-J."/>
            <person name="Kim J.-S."/>
            <person name="Hong S.-B."/>
            <person name="Kwon S.-W."/>
        </authorList>
    </citation>
    <scope>NUCLEOTIDE SEQUENCE [LARGE SCALE GENOMIC DNA]</scope>
    <source>
        <strain evidence="1 2">CJU-R4</strain>
    </source>
</reference>
<dbReference type="Proteomes" id="UP000501128">
    <property type="component" value="Chromosome"/>
</dbReference>
<sequence>MLSDTTSPELREQAISELECLALNTYTPISRKEWERSQAIAESVLDEVFGA</sequence>
<accession>A0A7L5DPV3</accession>